<feature type="region of interest" description="Disordered" evidence="1">
    <location>
        <begin position="1"/>
        <end position="39"/>
    </location>
</feature>
<protein>
    <submittedName>
        <fullName evidence="2">Predicted DNA-binding protein, MmcQ/YjbR family</fullName>
    </submittedName>
</protein>
<dbReference type="Proteomes" id="UP000198426">
    <property type="component" value="Unassembled WGS sequence"/>
</dbReference>
<keyword evidence="3" id="KW-1185">Reference proteome</keyword>
<gene>
    <name evidence="2" type="ORF">SAMN05421757_103166</name>
</gene>
<dbReference type="InterPro" id="IPR058532">
    <property type="entry name" value="YjbR/MT2646/Rv2570-like"/>
</dbReference>
<name>A0A239GZ82_9RHOB</name>
<organism evidence="2 3">
    <name type="scientific">Tropicimonas sediminicola</name>
    <dbReference type="NCBI Taxonomy" id="1031541"/>
    <lineage>
        <taxon>Bacteria</taxon>
        <taxon>Pseudomonadati</taxon>
        <taxon>Pseudomonadota</taxon>
        <taxon>Alphaproteobacteria</taxon>
        <taxon>Rhodobacterales</taxon>
        <taxon>Roseobacteraceae</taxon>
        <taxon>Tropicimonas</taxon>
    </lineage>
</organism>
<evidence type="ECO:0000313" key="3">
    <source>
        <dbReference type="Proteomes" id="UP000198426"/>
    </source>
</evidence>
<reference evidence="2 3" key="1">
    <citation type="submission" date="2017-06" db="EMBL/GenBank/DDBJ databases">
        <authorList>
            <person name="Kim H.J."/>
            <person name="Triplett B.A."/>
        </authorList>
    </citation>
    <scope>NUCLEOTIDE SEQUENCE [LARGE SCALE GENOMIC DNA]</scope>
    <source>
        <strain evidence="2 3">DSM 29339</strain>
    </source>
</reference>
<dbReference type="InterPro" id="IPR038056">
    <property type="entry name" value="YjbR-like_sf"/>
</dbReference>
<accession>A0A239GZ82</accession>
<proteinExistence type="predicted"/>
<dbReference type="AlphaFoldDB" id="A0A239GZ82"/>
<dbReference type="EMBL" id="FZOY01000003">
    <property type="protein sequence ID" value="SNS74175.1"/>
    <property type="molecule type" value="Genomic_DNA"/>
</dbReference>
<sequence>MKPWAVNDSAARPKSQITGEQASNARLAATSGERHTRGMDRDSINALCAGLPGADVSEPFGPGHDIWKVGGKIFAALGAEGRGVSVKCADVPTAEMLRETGRFEKAPYFHRSWVLVPFDAVDAEEAAHRVRTSYGIIRASLPKKVQAGLDPA</sequence>
<dbReference type="GO" id="GO:0003677">
    <property type="term" value="F:DNA binding"/>
    <property type="evidence" value="ECO:0007669"/>
    <property type="project" value="UniProtKB-KW"/>
</dbReference>
<dbReference type="SUPFAM" id="SSF142906">
    <property type="entry name" value="YjbR-like"/>
    <property type="match status" value="1"/>
</dbReference>
<feature type="compositionally biased region" description="Polar residues" evidence="1">
    <location>
        <begin position="15"/>
        <end position="24"/>
    </location>
</feature>
<evidence type="ECO:0000313" key="2">
    <source>
        <dbReference type="EMBL" id="SNS74175.1"/>
    </source>
</evidence>
<keyword evidence="2" id="KW-0238">DNA-binding</keyword>
<dbReference type="Gene3D" id="3.90.1150.30">
    <property type="match status" value="1"/>
</dbReference>
<dbReference type="Pfam" id="PF04237">
    <property type="entry name" value="YjbR"/>
    <property type="match status" value="1"/>
</dbReference>
<evidence type="ECO:0000256" key="1">
    <source>
        <dbReference type="SAM" id="MobiDB-lite"/>
    </source>
</evidence>